<organism evidence="1 2">
    <name type="scientific">Thalassotalea algicola</name>
    <dbReference type="NCBI Taxonomy" id="2716224"/>
    <lineage>
        <taxon>Bacteria</taxon>
        <taxon>Pseudomonadati</taxon>
        <taxon>Pseudomonadota</taxon>
        <taxon>Gammaproteobacteria</taxon>
        <taxon>Alteromonadales</taxon>
        <taxon>Colwelliaceae</taxon>
        <taxon>Thalassotalea</taxon>
    </lineage>
</organism>
<dbReference type="AlphaFoldDB" id="A0A7Y0LDW1"/>
<evidence type="ECO:0000313" key="2">
    <source>
        <dbReference type="Proteomes" id="UP000568664"/>
    </source>
</evidence>
<gene>
    <name evidence="1" type="ORF">HII17_07205</name>
</gene>
<dbReference type="Proteomes" id="UP000568664">
    <property type="component" value="Unassembled WGS sequence"/>
</dbReference>
<evidence type="ECO:0000313" key="1">
    <source>
        <dbReference type="EMBL" id="NMP31345.1"/>
    </source>
</evidence>
<sequence length="132" mass="15393">MRSNHRKSNRNYQIKKRGVKDDYIDKQITAIHQAIVEKLIVQPELIVQVQQRLDDKREQGSIGYGAYITWTSILELYDDQEAFRQGILEDTQQMKRLRRTTPFVGVLTEQERKEALESGAIATIKNTDVLFL</sequence>
<reference evidence="1 2" key="1">
    <citation type="submission" date="2020-04" db="EMBL/GenBank/DDBJ databases">
        <title>Thalassotalea sp. M1531, isolated from the surface of marine red alga.</title>
        <authorList>
            <person name="Pang L."/>
            <person name="Lu D.-C."/>
        </authorList>
    </citation>
    <scope>NUCLEOTIDE SEQUENCE [LARGE SCALE GENOMIC DNA]</scope>
    <source>
        <strain evidence="1 2">M1531</strain>
    </source>
</reference>
<dbReference type="RefSeq" id="WP_169074665.1">
    <property type="nucleotide sequence ID" value="NZ_JABBXH010000002.1"/>
</dbReference>
<comment type="caution">
    <text evidence="1">The sequence shown here is derived from an EMBL/GenBank/DDBJ whole genome shotgun (WGS) entry which is preliminary data.</text>
</comment>
<dbReference type="EMBL" id="JABBXH010000002">
    <property type="protein sequence ID" value="NMP31345.1"/>
    <property type="molecule type" value="Genomic_DNA"/>
</dbReference>
<keyword evidence="2" id="KW-1185">Reference proteome</keyword>
<protein>
    <submittedName>
        <fullName evidence="1">Uncharacterized protein</fullName>
    </submittedName>
</protein>
<name>A0A7Y0LDW1_9GAMM</name>
<proteinExistence type="predicted"/>
<accession>A0A7Y0LDW1</accession>